<evidence type="ECO:0000313" key="2">
    <source>
        <dbReference type="Proteomes" id="UP000749293"/>
    </source>
</evidence>
<comment type="caution">
    <text evidence="1">The sequence shown here is derived from an EMBL/GenBank/DDBJ whole genome shotgun (WGS) entry which is preliminary data.</text>
</comment>
<dbReference type="AlphaFoldDB" id="A0A9P4YZF4"/>
<keyword evidence="2" id="KW-1185">Reference proteome</keyword>
<dbReference type="RefSeq" id="XP_035323251.1">
    <property type="nucleotide sequence ID" value="XM_035467239.1"/>
</dbReference>
<dbReference type="GeneID" id="55971493"/>
<evidence type="ECO:0000313" key="1">
    <source>
        <dbReference type="EMBL" id="KAF4124599.1"/>
    </source>
</evidence>
<reference evidence="1" key="1">
    <citation type="submission" date="2020-03" db="EMBL/GenBank/DDBJ databases">
        <title>Site-based positive gene gene selection in Geosmithia morbida across the United States reveals a broad range of putative effectors and factors for local host and environmental adapation.</title>
        <authorList>
            <person name="Onufrak A."/>
            <person name="Murdoch R.W."/>
            <person name="Gazis R."/>
            <person name="Huff M."/>
            <person name="Staton M."/>
            <person name="Klingeman W."/>
            <person name="Hadziabdic D."/>
        </authorList>
    </citation>
    <scope>NUCLEOTIDE SEQUENCE</scope>
    <source>
        <strain evidence="1">1262</strain>
    </source>
</reference>
<dbReference type="OrthoDB" id="412788at2759"/>
<name>A0A9P4YZF4_9HYPO</name>
<accession>A0A9P4YZF4</accession>
<dbReference type="Proteomes" id="UP000749293">
    <property type="component" value="Unassembled WGS sequence"/>
</dbReference>
<evidence type="ECO:0008006" key="3">
    <source>
        <dbReference type="Google" id="ProtNLM"/>
    </source>
</evidence>
<protein>
    <recommendedName>
        <fullName evidence="3">GST N-terminal domain-containing protein</fullName>
    </recommendedName>
</protein>
<sequence>MGQVPALRLSENRDGNEPTRLLADSSEILAWLCRLQPELIPKDHQEDIQSLLSSFYAFHAKPLTVKPEERNNGITNKAAAMLERTDISESHRRRLEVKSVYHDTKFRTTLDADNIETVESQARDFIRSVSDLLRRRQRQQQQQGDEDFSGSAIYIFGTRPSVADAVVTALLARLMDVGRDDIVDDETARDYTTKVISSSEWQKVMQGRRTLP</sequence>
<dbReference type="EMBL" id="JAANYQ010000004">
    <property type="protein sequence ID" value="KAF4124599.1"/>
    <property type="molecule type" value="Genomic_DNA"/>
</dbReference>
<dbReference type="InterPro" id="IPR036282">
    <property type="entry name" value="Glutathione-S-Trfase_C_sf"/>
</dbReference>
<dbReference type="SUPFAM" id="SSF47616">
    <property type="entry name" value="GST C-terminal domain-like"/>
    <property type="match status" value="1"/>
</dbReference>
<gene>
    <name evidence="1" type="ORF">GMORB2_5265</name>
</gene>
<proteinExistence type="predicted"/>
<organism evidence="1 2">
    <name type="scientific">Geosmithia morbida</name>
    <dbReference type="NCBI Taxonomy" id="1094350"/>
    <lineage>
        <taxon>Eukaryota</taxon>
        <taxon>Fungi</taxon>
        <taxon>Dikarya</taxon>
        <taxon>Ascomycota</taxon>
        <taxon>Pezizomycotina</taxon>
        <taxon>Sordariomycetes</taxon>
        <taxon>Hypocreomycetidae</taxon>
        <taxon>Hypocreales</taxon>
        <taxon>Bionectriaceae</taxon>
        <taxon>Geosmithia</taxon>
    </lineage>
</organism>